<name>A0ACA9JVW2_9GLOM</name>
<protein>
    <submittedName>
        <fullName evidence="1">11546_t:CDS:1</fullName>
    </submittedName>
</protein>
<dbReference type="EMBL" id="CAJVPT010000108">
    <property type="protein sequence ID" value="CAG8438942.1"/>
    <property type="molecule type" value="Genomic_DNA"/>
</dbReference>
<sequence length="249" mass="29043">MNYRAPVDSPVSLYFKTFPLKIWSHRHFFKHTGTLDLDQATRLWFDNIITIKYLPGSLVDEELFTTIIRRKMANVFDANEKKRKYAEDEVHTNSVMTSAELLKDTFEHHRKNTKRKLDAPATPSNVTPIVTSVVNISNETLILGLKAKSDDDEPDMRNIEFDQYLYDKPDTKNIEFDQYLDDENFIQEKLLLNNSYILETNVVDTPIATDEDLGLEKAEKAVRESFTRTFPSPTDQKMFDTMQFIFLQL</sequence>
<evidence type="ECO:0000313" key="1">
    <source>
        <dbReference type="EMBL" id="CAG8438942.1"/>
    </source>
</evidence>
<keyword evidence="2" id="KW-1185">Reference proteome</keyword>
<evidence type="ECO:0000313" key="2">
    <source>
        <dbReference type="Proteomes" id="UP000789525"/>
    </source>
</evidence>
<accession>A0ACA9JVW2</accession>
<dbReference type="Proteomes" id="UP000789525">
    <property type="component" value="Unassembled WGS sequence"/>
</dbReference>
<gene>
    <name evidence="1" type="ORF">ACOLOM_LOCUS104</name>
</gene>
<reference evidence="1" key="1">
    <citation type="submission" date="2021-06" db="EMBL/GenBank/DDBJ databases">
        <authorList>
            <person name="Kallberg Y."/>
            <person name="Tangrot J."/>
            <person name="Rosling A."/>
        </authorList>
    </citation>
    <scope>NUCLEOTIDE SEQUENCE</scope>
    <source>
        <strain evidence="1">CL356</strain>
    </source>
</reference>
<comment type="caution">
    <text evidence="1">The sequence shown here is derived from an EMBL/GenBank/DDBJ whole genome shotgun (WGS) entry which is preliminary data.</text>
</comment>
<organism evidence="1 2">
    <name type="scientific">Acaulospora colombiana</name>
    <dbReference type="NCBI Taxonomy" id="27376"/>
    <lineage>
        <taxon>Eukaryota</taxon>
        <taxon>Fungi</taxon>
        <taxon>Fungi incertae sedis</taxon>
        <taxon>Mucoromycota</taxon>
        <taxon>Glomeromycotina</taxon>
        <taxon>Glomeromycetes</taxon>
        <taxon>Diversisporales</taxon>
        <taxon>Acaulosporaceae</taxon>
        <taxon>Acaulospora</taxon>
    </lineage>
</organism>
<proteinExistence type="predicted"/>